<keyword evidence="3" id="KW-1003">Cell membrane</keyword>
<reference evidence="13" key="1">
    <citation type="journal article" date="2019" name="Int. J. Syst. Evol. Microbiol.">
        <title>The Global Catalogue of Microorganisms (GCM) 10K type strain sequencing project: providing services to taxonomists for standard genome sequencing and annotation.</title>
        <authorList>
            <consortium name="The Broad Institute Genomics Platform"/>
            <consortium name="The Broad Institute Genome Sequencing Center for Infectious Disease"/>
            <person name="Wu L."/>
            <person name="Ma J."/>
        </authorList>
    </citation>
    <scope>NUCLEOTIDE SEQUENCE [LARGE SCALE GENOMIC DNA]</scope>
    <source>
        <strain evidence="13">CCM 2767</strain>
    </source>
</reference>
<evidence type="ECO:0000256" key="1">
    <source>
        <dbReference type="ARBA" id="ARBA00004236"/>
    </source>
</evidence>
<evidence type="ECO:0000313" key="12">
    <source>
        <dbReference type="EMBL" id="GGI16643.1"/>
    </source>
</evidence>
<proteinExistence type="inferred from homology"/>
<dbReference type="GO" id="GO:0015562">
    <property type="term" value="F:efflux transmembrane transporter activity"/>
    <property type="evidence" value="ECO:0007669"/>
    <property type="project" value="TreeGrafter"/>
</dbReference>
<dbReference type="Gene3D" id="2.40.420.20">
    <property type="match status" value="1"/>
</dbReference>
<evidence type="ECO:0000256" key="5">
    <source>
        <dbReference type="ARBA" id="ARBA00023136"/>
    </source>
</evidence>
<feature type="domain" description="Multidrug resistance protein MdtA-like beta-barrel" evidence="10">
    <location>
        <begin position="229"/>
        <end position="312"/>
    </location>
</feature>
<evidence type="ECO:0000256" key="4">
    <source>
        <dbReference type="ARBA" id="ARBA00022519"/>
    </source>
</evidence>
<feature type="domain" description="Multidrug resistance protein MdtA-like alpha-helical hairpin" evidence="8">
    <location>
        <begin position="122"/>
        <end position="192"/>
    </location>
</feature>
<dbReference type="EMBL" id="BMDI01000001">
    <property type="protein sequence ID" value="GGI16643.1"/>
    <property type="molecule type" value="Genomic_DNA"/>
</dbReference>
<evidence type="ECO:0000259" key="11">
    <source>
        <dbReference type="Pfam" id="PF25989"/>
    </source>
</evidence>
<evidence type="ECO:0000256" key="6">
    <source>
        <dbReference type="SAM" id="Coils"/>
    </source>
</evidence>
<keyword evidence="5 7" id="KW-0472">Membrane</keyword>
<feature type="domain" description="YknX-like C-terminal permuted SH3-like" evidence="11">
    <location>
        <begin position="317"/>
        <end position="384"/>
    </location>
</feature>
<dbReference type="GO" id="GO:1990281">
    <property type="term" value="C:efflux pump complex"/>
    <property type="evidence" value="ECO:0007669"/>
    <property type="project" value="TreeGrafter"/>
</dbReference>
<evidence type="ECO:0000256" key="2">
    <source>
        <dbReference type="ARBA" id="ARBA00009477"/>
    </source>
</evidence>
<dbReference type="Gene3D" id="2.40.30.170">
    <property type="match status" value="1"/>
</dbReference>
<evidence type="ECO:0000256" key="7">
    <source>
        <dbReference type="SAM" id="Phobius"/>
    </source>
</evidence>
<dbReference type="InterPro" id="IPR058626">
    <property type="entry name" value="MdtA-like_b-barrel"/>
</dbReference>
<dbReference type="PANTHER" id="PTHR30469">
    <property type="entry name" value="MULTIDRUG RESISTANCE PROTEIN MDTA"/>
    <property type="match status" value="1"/>
</dbReference>
<dbReference type="InterPro" id="IPR058625">
    <property type="entry name" value="MdtA-like_BSH"/>
</dbReference>
<keyword evidence="13" id="KW-1185">Reference proteome</keyword>
<accession>A0A8J3AMT7</accession>
<dbReference type="NCBIfam" id="TIGR01730">
    <property type="entry name" value="RND_mfp"/>
    <property type="match status" value="1"/>
</dbReference>
<dbReference type="Pfam" id="PF25989">
    <property type="entry name" value="YknX_C"/>
    <property type="match status" value="1"/>
</dbReference>
<name>A0A8J3AMT7_9BURK</name>
<keyword evidence="6" id="KW-0175">Coiled coil</keyword>
<evidence type="ECO:0000259" key="10">
    <source>
        <dbReference type="Pfam" id="PF25944"/>
    </source>
</evidence>
<organism evidence="12 13">
    <name type="scientific">Oxalicibacterium faecigallinarum</name>
    <dbReference type="NCBI Taxonomy" id="573741"/>
    <lineage>
        <taxon>Bacteria</taxon>
        <taxon>Pseudomonadati</taxon>
        <taxon>Pseudomonadota</taxon>
        <taxon>Betaproteobacteria</taxon>
        <taxon>Burkholderiales</taxon>
        <taxon>Oxalobacteraceae</taxon>
        <taxon>Oxalicibacterium</taxon>
    </lineage>
</organism>
<keyword evidence="7" id="KW-1133">Transmembrane helix</keyword>
<feature type="domain" description="Multidrug resistance protein MdtA-like barrel-sandwich hybrid" evidence="9">
    <location>
        <begin position="84"/>
        <end position="223"/>
    </location>
</feature>
<dbReference type="RefSeq" id="WP_188379700.1">
    <property type="nucleotide sequence ID" value="NZ_BMDI01000001.1"/>
</dbReference>
<dbReference type="AlphaFoldDB" id="A0A8J3AMT7"/>
<feature type="transmembrane region" description="Helical" evidence="7">
    <location>
        <begin position="21"/>
        <end position="39"/>
    </location>
</feature>
<comment type="caution">
    <text evidence="12">The sequence shown here is derived from an EMBL/GenBank/DDBJ whole genome shotgun (WGS) entry which is preliminary data.</text>
</comment>
<feature type="coiled-coil region" evidence="6">
    <location>
        <begin position="123"/>
        <end position="150"/>
    </location>
</feature>
<gene>
    <name evidence="12" type="ORF">GCM10008066_04990</name>
</gene>
<comment type="subcellular location">
    <subcellularLocation>
        <location evidence="1">Cell membrane</location>
    </subcellularLocation>
</comment>
<dbReference type="Gene3D" id="2.40.50.100">
    <property type="match status" value="1"/>
</dbReference>
<sequence length="402" mass="44495">MSSTQDVSPSASRRTPFSRRLIWIALALLFIGLALFLLLRSKENPAQGPNPWRGPVAVRVEPARQENFEVKIQAIGTVTPYVGVTVRSRVDGELARVLVREGQQVEKGQLLAEIDPRQYRVQLAQAEGQKQQNLAQLKNAESELARYQQLFKQDSIARQQLERQEALVQQLRGTQQSDQAQVDNARLQLSYTRIEAPIAGRVGLRRVDMGNLVTANDANGLFTLLQMQPIAVQFNVPETQVEQLRAAHAAKKPPVAEAWDRNMRDRLAQGRLDTLDNQIDVATGTLRLKARFENVDDRLFPNQFVNLRLALETLNDVITIPSDAIQHASRGSYVYVVKDGKARVRTVELGPSSDGRIVVLKGIAKDEAVVLEGLDRLEEGKEVILVEAGSAASATPAATTAH</sequence>
<dbReference type="InterPro" id="IPR058637">
    <property type="entry name" value="YknX-like_C"/>
</dbReference>
<dbReference type="Pfam" id="PF25917">
    <property type="entry name" value="BSH_RND"/>
    <property type="match status" value="1"/>
</dbReference>
<evidence type="ECO:0000259" key="9">
    <source>
        <dbReference type="Pfam" id="PF25917"/>
    </source>
</evidence>
<dbReference type="Pfam" id="PF25944">
    <property type="entry name" value="Beta-barrel_RND"/>
    <property type="match status" value="1"/>
</dbReference>
<dbReference type="Pfam" id="PF25876">
    <property type="entry name" value="HH_MFP_RND"/>
    <property type="match status" value="1"/>
</dbReference>
<evidence type="ECO:0000313" key="13">
    <source>
        <dbReference type="Proteomes" id="UP000642180"/>
    </source>
</evidence>
<evidence type="ECO:0000256" key="3">
    <source>
        <dbReference type="ARBA" id="ARBA00022475"/>
    </source>
</evidence>
<keyword evidence="4" id="KW-0997">Cell inner membrane</keyword>
<dbReference type="InterPro" id="IPR058624">
    <property type="entry name" value="MdtA-like_HH"/>
</dbReference>
<dbReference type="InterPro" id="IPR006143">
    <property type="entry name" value="RND_pump_MFP"/>
</dbReference>
<evidence type="ECO:0000259" key="8">
    <source>
        <dbReference type="Pfam" id="PF25876"/>
    </source>
</evidence>
<dbReference type="Gene3D" id="1.10.287.470">
    <property type="entry name" value="Helix hairpin bin"/>
    <property type="match status" value="1"/>
</dbReference>
<dbReference type="Proteomes" id="UP000642180">
    <property type="component" value="Unassembled WGS sequence"/>
</dbReference>
<dbReference type="SUPFAM" id="SSF111369">
    <property type="entry name" value="HlyD-like secretion proteins"/>
    <property type="match status" value="1"/>
</dbReference>
<dbReference type="PANTHER" id="PTHR30469:SF12">
    <property type="entry name" value="MULTIDRUG RESISTANCE PROTEIN MDTA"/>
    <property type="match status" value="1"/>
</dbReference>
<keyword evidence="7" id="KW-0812">Transmembrane</keyword>
<protein>
    <submittedName>
        <fullName evidence="12">Secretion protein HlyD</fullName>
    </submittedName>
</protein>
<comment type="similarity">
    <text evidence="2">Belongs to the membrane fusion protein (MFP) (TC 8.A.1) family.</text>
</comment>